<name>A0ABR1KU80_9PEZI</name>
<sequence>MHVRTDQSEGLGGKSVYLHFIVILVSLFSLLLLLYYTHHSSRDSLVMSCRLGCGMHVGIFFLSKFMYIYAYLLWQSVSQAGRQASKRASNVLVVWKGGLAWFGLVCTVLYMYCTLLANVLA</sequence>
<organism evidence="2 3">
    <name type="scientific">Phyllosticta citriasiana</name>
    <dbReference type="NCBI Taxonomy" id="595635"/>
    <lineage>
        <taxon>Eukaryota</taxon>
        <taxon>Fungi</taxon>
        <taxon>Dikarya</taxon>
        <taxon>Ascomycota</taxon>
        <taxon>Pezizomycotina</taxon>
        <taxon>Dothideomycetes</taxon>
        <taxon>Dothideomycetes incertae sedis</taxon>
        <taxon>Botryosphaeriales</taxon>
        <taxon>Phyllostictaceae</taxon>
        <taxon>Phyllosticta</taxon>
    </lineage>
</organism>
<evidence type="ECO:0000313" key="2">
    <source>
        <dbReference type="EMBL" id="KAK7521727.1"/>
    </source>
</evidence>
<gene>
    <name evidence="2" type="ORF">IWZ03DRAFT_100379</name>
</gene>
<keyword evidence="3" id="KW-1185">Reference proteome</keyword>
<reference evidence="2 3" key="1">
    <citation type="submission" date="2024-04" db="EMBL/GenBank/DDBJ databases">
        <title>Phyllosticta paracitricarpa is synonymous to the EU quarantine fungus P. citricarpa based on phylogenomic analyses.</title>
        <authorList>
            <consortium name="Lawrence Berkeley National Laboratory"/>
            <person name="Van Ingen-Buijs V.A."/>
            <person name="Van Westerhoven A.C."/>
            <person name="Haridas S."/>
            <person name="Skiadas P."/>
            <person name="Martin F."/>
            <person name="Groenewald J.Z."/>
            <person name="Crous P.W."/>
            <person name="Seidl M.F."/>
        </authorList>
    </citation>
    <scope>NUCLEOTIDE SEQUENCE [LARGE SCALE GENOMIC DNA]</scope>
    <source>
        <strain evidence="2 3">CBS 123371</strain>
    </source>
</reference>
<dbReference type="Proteomes" id="UP001363622">
    <property type="component" value="Unassembled WGS sequence"/>
</dbReference>
<feature type="transmembrane region" description="Helical" evidence="1">
    <location>
        <begin position="16"/>
        <end position="36"/>
    </location>
</feature>
<feature type="transmembrane region" description="Helical" evidence="1">
    <location>
        <begin position="57"/>
        <end position="74"/>
    </location>
</feature>
<comment type="caution">
    <text evidence="2">The sequence shown here is derived from an EMBL/GenBank/DDBJ whole genome shotgun (WGS) entry which is preliminary data.</text>
</comment>
<evidence type="ECO:0000256" key="1">
    <source>
        <dbReference type="SAM" id="Phobius"/>
    </source>
</evidence>
<proteinExistence type="predicted"/>
<accession>A0ABR1KU80</accession>
<protein>
    <submittedName>
        <fullName evidence="2">Uncharacterized protein</fullName>
    </submittedName>
</protein>
<evidence type="ECO:0000313" key="3">
    <source>
        <dbReference type="Proteomes" id="UP001363622"/>
    </source>
</evidence>
<dbReference type="EMBL" id="JBBPHU010000002">
    <property type="protein sequence ID" value="KAK7521727.1"/>
    <property type="molecule type" value="Genomic_DNA"/>
</dbReference>
<keyword evidence="1" id="KW-1133">Transmembrane helix</keyword>
<keyword evidence="1" id="KW-0812">Transmembrane</keyword>
<keyword evidence="1" id="KW-0472">Membrane</keyword>
<feature type="transmembrane region" description="Helical" evidence="1">
    <location>
        <begin position="99"/>
        <end position="120"/>
    </location>
</feature>